<evidence type="ECO:0000256" key="1">
    <source>
        <dbReference type="SAM" id="Phobius"/>
    </source>
</evidence>
<dbReference type="OrthoDB" id="1921102at2759"/>
<organism evidence="2 3">
    <name type="scientific">Chenopodium quinoa</name>
    <name type="common">Quinoa</name>
    <dbReference type="NCBI Taxonomy" id="63459"/>
    <lineage>
        <taxon>Eukaryota</taxon>
        <taxon>Viridiplantae</taxon>
        <taxon>Streptophyta</taxon>
        <taxon>Embryophyta</taxon>
        <taxon>Tracheophyta</taxon>
        <taxon>Spermatophyta</taxon>
        <taxon>Magnoliopsida</taxon>
        <taxon>eudicotyledons</taxon>
        <taxon>Gunneridae</taxon>
        <taxon>Pentapetalae</taxon>
        <taxon>Caryophyllales</taxon>
        <taxon>Chenopodiaceae</taxon>
        <taxon>Chenopodioideae</taxon>
        <taxon>Atripliceae</taxon>
        <taxon>Chenopodium</taxon>
    </lineage>
</organism>
<keyword evidence="1" id="KW-0472">Membrane</keyword>
<gene>
    <name evidence="2" type="primary">LOC110716432</name>
</gene>
<dbReference type="EnsemblPlants" id="AUR62041758-RA">
    <property type="protein sequence ID" value="AUR62041758-RA:cds"/>
    <property type="gene ID" value="AUR62041758"/>
</dbReference>
<reference evidence="2" key="1">
    <citation type="journal article" date="2017" name="Nature">
        <title>The genome of Chenopodium quinoa.</title>
        <authorList>
            <person name="Jarvis D.E."/>
            <person name="Ho Y.S."/>
            <person name="Lightfoot D.J."/>
            <person name="Schmoeckel S.M."/>
            <person name="Li B."/>
            <person name="Borm T.J.A."/>
            <person name="Ohyanagi H."/>
            <person name="Mineta K."/>
            <person name="Michell C.T."/>
            <person name="Saber N."/>
            <person name="Kharbatia N.M."/>
            <person name="Rupper R.R."/>
            <person name="Sharp A.R."/>
            <person name="Dally N."/>
            <person name="Boughton B.A."/>
            <person name="Woo Y.H."/>
            <person name="Gao G."/>
            <person name="Schijlen E.G.W.M."/>
            <person name="Guo X."/>
            <person name="Momin A.A."/>
            <person name="Negrao S."/>
            <person name="Al-Babili S."/>
            <person name="Gehring C."/>
            <person name="Roessner U."/>
            <person name="Jung C."/>
            <person name="Murphy K."/>
            <person name="Arold S.T."/>
            <person name="Gojobori T."/>
            <person name="van der Linden C.G."/>
            <person name="van Loo E.N."/>
            <person name="Jellen E.N."/>
            <person name="Maughan P.J."/>
            <person name="Tester M."/>
        </authorList>
    </citation>
    <scope>NUCLEOTIDE SEQUENCE [LARGE SCALE GENOMIC DNA]</scope>
    <source>
        <strain evidence="2">cv. PI 614886</strain>
    </source>
</reference>
<keyword evidence="1" id="KW-0812">Transmembrane</keyword>
<keyword evidence="3" id="KW-1185">Reference proteome</keyword>
<evidence type="ECO:0000313" key="2">
    <source>
        <dbReference type="EnsemblPlants" id="AUR62041758-RA:cds"/>
    </source>
</evidence>
<sequence>MSISLLITSTLSQFLSSWRRPMIIYAGVWTLLLTVTVAVAALTPETTFIWAITPTSSFSTACKSEGSLRVPVDLPSDVVCLPAKLFQRSKIDLFVPPIFAALVVASSACVVRSFGL</sequence>
<proteinExistence type="predicted"/>
<dbReference type="Gramene" id="AUR62041758-RA">
    <property type="protein sequence ID" value="AUR62041758-RA:cds"/>
    <property type="gene ID" value="AUR62041758"/>
</dbReference>
<keyword evidence="1" id="KW-1133">Transmembrane helix</keyword>
<dbReference type="AlphaFoldDB" id="A0A803N7K4"/>
<dbReference type="PANTHER" id="PTHR34658:SF2">
    <property type="entry name" value="OS01G0151800 PROTEIN"/>
    <property type="match status" value="1"/>
</dbReference>
<dbReference type="OMA" id="HRFAWRI"/>
<feature type="transmembrane region" description="Helical" evidence="1">
    <location>
        <begin position="22"/>
        <end position="42"/>
    </location>
</feature>
<dbReference type="Proteomes" id="UP000596660">
    <property type="component" value="Unplaced"/>
</dbReference>
<reference evidence="2" key="2">
    <citation type="submission" date="2021-03" db="UniProtKB">
        <authorList>
            <consortium name="EnsemblPlants"/>
        </authorList>
    </citation>
    <scope>IDENTIFICATION</scope>
</reference>
<dbReference type="KEGG" id="cqi:110716432"/>
<name>A0A803N7K4_CHEQI</name>
<evidence type="ECO:0000313" key="3">
    <source>
        <dbReference type="Proteomes" id="UP000596660"/>
    </source>
</evidence>
<accession>A0A803N7K4</accession>
<protein>
    <submittedName>
        <fullName evidence="2">Uncharacterized protein</fullName>
    </submittedName>
</protein>
<dbReference type="PANTHER" id="PTHR34658">
    <property type="entry name" value="OS01G0151800 PROTEIN"/>
    <property type="match status" value="1"/>
</dbReference>
<dbReference type="GeneID" id="110716432"/>
<dbReference type="RefSeq" id="XP_021750738.1">
    <property type="nucleotide sequence ID" value="XM_021895046.1"/>
</dbReference>
<feature type="transmembrane region" description="Helical" evidence="1">
    <location>
        <begin position="93"/>
        <end position="114"/>
    </location>
</feature>